<keyword evidence="4" id="KW-1185">Reference proteome</keyword>
<organism evidence="3 4">
    <name type="scientific">Paralvinella palmiformis</name>
    <dbReference type="NCBI Taxonomy" id="53620"/>
    <lineage>
        <taxon>Eukaryota</taxon>
        <taxon>Metazoa</taxon>
        <taxon>Spiralia</taxon>
        <taxon>Lophotrochozoa</taxon>
        <taxon>Annelida</taxon>
        <taxon>Polychaeta</taxon>
        <taxon>Sedentaria</taxon>
        <taxon>Canalipalpata</taxon>
        <taxon>Terebellida</taxon>
        <taxon>Terebelliformia</taxon>
        <taxon>Alvinellidae</taxon>
        <taxon>Paralvinella</taxon>
    </lineage>
</organism>
<comment type="caution">
    <text evidence="3">The sequence shown here is derived from an EMBL/GenBank/DDBJ whole genome shotgun (WGS) entry which is preliminary data.</text>
</comment>
<accession>A0AAD9MP03</accession>
<evidence type="ECO:0000313" key="4">
    <source>
        <dbReference type="Proteomes" id="UP001208570"/>
    </source>
</evidence>
<dbReference type="AlphaFoldDB" id="A0AAD9MP03"/>
<dbReference type="EMBL" id="JAODUP010002036">
    <property type="protein sequence ID" value="KAK2139088.1"/>
    <property type="molecule type" value="Genomic_DNA"/>
</dbReference>
<keyword evidence="2" id="KW-1133">Transmembrane helix</keyword>
<proteinExistence type="predicted"/>
<evidence type="ECO:0000256" key="1">
    <source>
        <dbReference type="SAM" id="MobiDB-lite"/>
    </source>
</evidence>
<feature type="transmembrane region" description="Helical" evidence="2">
    <location>
        <begin position="141"/>
        <end position="165"/>
    </location>
</feature>
<feature type="region of interest" description="Disordered" evidence="1">
    <location>
        <begin position="108"/>
        <end position="133"/>
    </location>
</feature>
<evidence type="ECO:0000313" key="3">
    <source>
        <dbReference type="EMBL" id="KAK2139088.1"/>
    </source>
</evidence>
<keyword evidence="2" id="KW-0812">Transmembrane</keyword>
<keyword evidence="2" id="KW-0472">Membrane</keyword>
<name>A0AAD9MP03_9ANNE</name>
<sequence>MATPIHGVARAMPKLTILTRAPAQYLVTRSHLPSLTRPRRRRLQVTMATLIPPPRKVINEWLDNQYGTDECLCIKFEQYRPGIIATVHLTIGSSFGTSEKLLTDIRSPAPATRRSSLPPMFENKPRREKPFAEDKTGKKQCLIVAAVILVILLLIAIIAIIFLAVEYKRLNWPSGMIEYL</sequence>
<dbReference type="Proteomes" id="UP001208570">
    <property type="component" value="Unassembled WGS sequence"/>
</dbReference>
<protein>
    <submittedName>
        <fullName evidence="3">Uncharacterized protein</fullName>
    </submittedName>
</protein>
<gene>
    <name evidence="3" type="ORF">LSH36_2038g00009</name>
</gene>
<evidence type="ECO:0000256" key="2">
    <source>
        <dbReference type="SAM" id="Phobius"/>
    </source>
</evidence>
<reference evidence="3" key="1">
    <citation type="journal article" date="2023" name="Mol. Biol. Evol.">
        <title>Third-Generation Sequencing Reveals the Adaptive Role of the Epigenome in Three Deep-Sea Polychaetes.</title>
        <authorList>
            <person name="Perez M."/>
            <person name="Aroh O."/>
            <person name="Sun Y."/>
            <person name="Lan Y."/>
            <person name="Juniper S.K."/>
            <person name="Young C.R."/>
            <person name="Angers B."/>
            <person name="Qian P.Y."/>
        </authorList>
    </citation>
    <scope>NUCLEOTIDE SEQUENCE</scope>
    <source>
        <strain evidence="3">P08H-3</strain>
    </source>
</reference>
<feature type="compositionally biased region" description="Basic and acidic residues" evidence="1">
    <location>
        <begin position="123"/>
        <end position="133"/>
    </location>
</feature>